<dbReference type="RefSeq" id="WP_129874738.1">
    <property type="nucleotide sequence ID" value="NZ_SEWG01000001.1"/>
</dbReference>
<organism evidence="2 3">
    <name type="scientific">Mucilaginibacter terrigena</name>
    <dbReference type="NCBI Taxonomy" id="2492395"/>
    <lineage>
        <taxon>Bacteria</taxon>
        <taxon>Pseudomonadati</taxon>
        <taxon>Bacteroidota</taxon>
        <taxon>Sphingobacteriia</taxon>
        <taxon>Sphingobacteriales</taxon>
        <taxon>Sphingobacteriaceae</taxon>
        <taxon>Mucilaginibacter</taxon>
    </lineage>
</organism>
<dbReference type="InterPro" id="IPR011990">
    <property type="entry name" value="TPR-like_helical_dom_sf"/>
</dbReference>
<keyword evidence="3" id="KW-1185">Reference proteome</keyword>
<dbReference type="Proteomes" id="UP000293331">
    <property type="component" value="Unassembled WGS sequence"/>
</dbReference>
<dbReference type="EMBL" id="SEWG01000001">
    <property type="protein sequence ID" value="RYU92008.1"/>
    <property type="molecule type" value="Genomic_DNA"/>
</dbReference>
<dbReference type="AlphaFoldDB" id="A0A4Q5LR52"/>
<feature type="signal peptide" evidence="1">
    <location>
        <begin position="1"/>
        <end position="23"/>
    </location>
</feature>
<evidence type="ECO:0000256" key="1">
    <source>
        <dbReference type="SAM" id="SignalP"/>
    </source>
</evidence>
<protein>
    <recommendedName>
        <fullName evidence="4">Tetratricopeptide repeat protein</fullName>
    </recommendedName>
</protein>
<dbReference type="SUPFAM" id="SSF48452">
    <property type="entry name" value="TPR-like"/>
    <property type="match status" value="1"/>
</dbReference>
<sequence>MKKLFILFTLILAATTFAARAYADDNRAYIDSLKQKLQLTTNDTLKGAIYKQIATEYLKFDKQPNRNLKAYYQTEAIHYTLLALHNYSYYEDTTGIRSSFDDLARVYVAQKKYSEAKWFTLQSNKISRQVKDIPNIISSLIKLSAIKMELKEYKMAMRDLNEALRWSTANKMPALEAVVQQNYAYLYNRLKDYEKGDAAEKRATELAAQVQDDELKAITITFDNTPIKNKKPAAIKKKKSIVIAKKSAKLISAKKLASL</sequence>
<accession>A0A4Q5LR52</accession>
<proteinExistence type="predicted"/>
<reference evidence="2 3" key="1">
    <citation type="submission" date="2019-02" db="EMBL/GenBank/DDBJ databases">
        <title>Bacterial novel species Mucilaginibacter sp. 17JY9-4 isolated from soil.</title>
        <authorList>
            <person name="Jung H.-Y."/>
        </authorList>
    </citation>
    <scope>NUCLEOTIDE SEQUENCE [LARGE SCALE GENOMIC DNA]</scope>
    <source>
        <strain evidence="2 3">17JY9-4</strain>
    </source>
</reference>
<evidence type="ECO:0008006" key="4">
    <source>
        <dbReference type="Google" id="ProtNLM"/>
    </source>
</evidence>
<dbReference type="OrthoDB" id="789253at2"/>
<evidence type="ECO:0000313" key="2">
    <source>
        <dbReference type="EMBL" id="RYU92008.1"/>
    </source>
</evidence>
<evidence type="ECO:0000313" key="3">
    <source>
        <dbReference type="Proteomes" id="UP000293331"/>
    </source>
</evidence>
<comment type="caution">
    <text evidence="2">The sequence shown here is derived from an EMBL/GenBank/DDBJ whole genome shotgun (WGS) entry which is preliminary data.</text>
</comment>
<dbReference type="Gene3D" id="1.25.40.10">
    <property type="entry name" value="Tetratricopeptide repeat domain"/>
    <property type="match status" value="1"/>
</dbReference>
<gene>
    <name evidence="2" type="ORF">EWM62_00790</name>
</gene>
<keyword evidence="1" id="KW-0732">Signal</keyword>
<name>A0A4Q5LR52_9SPHI</name>
<feature type="chain" id="PRO_5020728783" description="Tetratricopeptide repeat protein" evidence="1">
    <location>
        <begin position="24"/>
        <end position="259"/>
    </location>
</feature>